<dbReference type="Gene3D" id="3.60.15.10">
    <property type="entry name" value="Ribonuclease Z/Hydroxyacylglutathione hydrolase-like"/>
    <property type="match status" value="1"/>
</dbReference>
<dbReference type="Pfam" id="PF00753">
    <property type="entry name" value="Lactamase_B"/>
    <property type="match status" value="1"/>
</dbReference>
<organism evidence="2">
    <name type="scientific">marine metagenome</name>
    <dbReference type="NCBI Taxonomy" id="408172"/>
    <lineage>
        <taxon>unclassified sequences</taxon>
        <taxon>metagenomes</taxon>
        <taxon>ecological metagenomes</taxon>
    </lineage>
</organism>
<name>A0A381QNG1_9ZZZZ</name>
<sequence length="314" mass="33969">MSSNHLHENLGPGLLEEVAPQVFSYVQPDGTWFINNTGFIVGNSAVASIDTTSTELRNRAYMAAIASVTPNPVTLLVNTHHHADHTHGNYLFDEATIISHVACRSVMMATGIPDYRAAFPGVEWGDLRFRAPDVTFEGATTLHLDDLVIELFDLGHVAHTDGDVLAWLPERGVLFTGDLIFHGGTPFALFGSIQGTLDALDTIEGQGAEVIVPGHGPAFRGQEIAEVLHAQRTYLHFVQETAAVGVASERTPIEQALATDLGEFDQLTDTERLAGNLHVAYREIPQSGYEWVGFENAIADMIAFNGGALPRCLA</sequence>
<dbReference type="PANTHER" id="PTHR42951">
    <property type="entry name" value="METALLO-BETA-LACTAMASE DOMAIN-CONTAINING"/>
    <property type="match status" value="1"/>
</dbReference>
<feature type="domain" description="Metallo-beta-lactamase" evidence="1">
    <location>
        <begin position="34"/>
        <end position="215"/>
    </location>
</feature>
<dbReference type="InterPro" id="IPR001279">
    <property type="entry name" value="Metallo-B-lactamas"/>
</dbReference>
<evidence type="ECO:0000259" key="1">
    <source>
        <dbReference type="SMART" id="SM00849"/>
    </source>
</evidence>
<dbReference type="CDD" id="cd16282">
    <property type="entry name" value="metallo-hydrolase-like_MBL-fold"/>
    <property type="match status" value="1"/>
</dbReference>
<protein>
    <recommendedName>
        <fullName evidence="1">Metallo-beta-lactamase domain-containing protein</fullName>
    </recommendedName>
</protein>
<gene>
    <name evidence="2" type="ORF">METZ01_LOCUS31937</name>
</gene>
<dbReference type="AlphaFoldDB" id="A0A381QNG1"/>
<dbReference type="SMART" id="SM00849">
    <property type="entry name" value="Lactamase_B"/>
    <property type="match status" value="1"/>
</dbReference>
<dbReference type="InterPro" id="IPR036866">
    <property type="entry name" value="RibonucZ/Hydroxyglut_hydro"/>
</dbReference>
<dbReference type="InterPro" id="IPR050855">
    <property type="entry name" value="NDM-1-like"/>
</dbReference>
<evidence type="ECO:0000313" key="2">
    <source>
        <dbReference type="EMBL" id="SUZ79083.1"/>
    </source>
</evidence>
<dbReference type="SUPFAM" id="SSF56281">
    <property type="entry name" value="Metallo-hydrolase/oxidoreductase"/>
    <property type="match status" value="1"/>
</dbReference>
<reference evidence="2" key="1">
    <citation type="submission" date="2018-05" db="EMBL/GenBank/DDBJ databases">
        <authorList>
            <person name="Lanie J.A."/>
            <person name="Ng W.-L."/>
            <person name="Kazmierczak K.M."/>
            <person name="Andrzejewski T.M."/>
            <person name="Davidsen T.M."/>
            <person name="Wayne K.J."/>
            <person name="Tettelin H."/>
            <person name="Glass J.I."/>
            <person name="Rusch D."/>
            <person name="Podicherti R."/>
            <person name="Tsui H.-C.T."/>
            <person name="Winkler M.E."/>
        </authorList>
    </citation>
    <scope>NUCLEOTIDE SEQUENCE</scope>
</reference>
<proteinExistence type="predicted"/>
<dbReference type="EMBL" id="UINC01001372">
    <property type="protein sequence ID" value="SUZ79083.1"/>
    <property type="molecule type" value="Genomic_DNA"/>
</dbReference>
<accession>A0A381QNG1</accession>